<protein>
    <submittedName>
        <fullName evidence="13">Pleiotropic drug resistance protein 3</fullName>
    </submittedName>
</protein>
<dbReference type="GO" id="GO:0140359">
    <property type="term" value="F:ABC-type transporter activity"/>
    <property type="evidence" value="ECO:0007669"/>
    <property type="project" value="InterPro"/>
</dbReference>
<feature type="compositionally biased region" description="Polar residues" evidence="10">
    <location>
        <begin position="797"/>
        <end position="806"/>
    </location>
</feature>
<dbReference type="GO" id="GO:0016020">
    <property type="term" value="C:membrane"/>
    <property type="evidence" value="ECO:0007669"/>
    <property type="project" value="UniProtKB-SubCell"/>
</dbReference>
<gene>
    <name evidence="13" type="ORF">ZOSMA_208G00350</name>
</gene>
<keyword evidence="3" id="KW-0813">Transport</keyword>
<feature type="transmembrane region" description="Helical" evidence="11">
    <location>
        <begin position="1337"/>
        <end position="1356"/>
    </location>
</feature>
<dbReference type="GO" id="GO:0005524">
    <property type="term" value="F:ATP binding"/>
    <property type="evidence" value="ECO:0007669"/>
    <property type="project" value="UniProtKB-KW"/>
</dbReference>
<feature type="transmembrane region" description="Helical" evidence="11">
    <location>
        <begin position="1194"/>
        <end position="1212"/>
    </location>
</feature>
<evidence type="ECO:0000256" key="8">
    <source>
        <dbReference type="ARBA" id="ARBA00022989"/>
    </source>
</evidence>
<dbReference type="OMA" id="QRMFQQY"/>
<comment type="caution">
    <text evidence="13">The sequence shown here is derived from an EMBL/GenBank/DDBJ whole genome shotgun (WGS) entry which is preliminary data.</text>
</comment>
<evidence type="ECO:0000256" key="11">
    <source>
        <dbReference type="SAM" id="Phobius"/>
    </source>
</evidence>
<dbReference type="CDD" id="cd03232">
    <property type="entry name" value="ABCG_PDR_domain2"/>
    <property type="match status" value="1"/>
</dbReference>
<feature type="transmembrane region" description="Helical" evidence="11">
    <location>
        <begin position="552"/>
        <end position="572"/>
    </location>
</feature>
<keyword evidence="6" id="KW-0547">Nucleotide-binding</keyword>
<comment type="similarity">
    <text evidence="2">Belongs to the ABC transporter superfamily. ABCG family. PDR (TC 3.A.1.205) subfamily.</text>
</comment>
<dbReference type="InterPro" id="IPR013581">
    <property type="entry name" value="PDR_assoc"/>
</dbReference>
<evidence type="ECO:0000256" key="6">
    <source>
        <dbReference type="ARBA" id="ARBA00022741"/>
    </source>
</evidence>
<keyword evidence="8 11" id="KW-1133">Transmembrane helix</keyword>
<dbReference type="FunFam" id="3.40.50.300:FF:000059">
    <property type="entry name" value="ABC transporter G family member 40"/>
    <property type="match status" value="1"/>
</dbReference>
<feature type="transmembrane region" description="Helical" evidence="11">
    <location>
        <begin position="662"/>
        <end position="684"/>
    </location>
</feature>
<evidence type="ECO:0000256" key="10">
    <source>
        <dbReference type="SAM" id="MobiDB-lite"/>
    </source>
</evidence>
<feature type="transmembrane region" description="Helical" evidence="11">
    <location>
        <begin position="1368"/>
        <end position="1388"/>
    </location>
</feature>
<feature type="domain" description="ABC transporter" evidence="12">
    <location>
        <begin position="151"/>
        <end position="423"/>
    </location>
</feature>
<dbReference type="Proteomes" id="UP000036987">
    <property type="component" value="Unassembled WGS sequence"/>
</dbReference>
<dbReference type="Pfam" id="PF08370">
    <property type="entry name" value="PDR_assoc"/>
    <property type="match status" value="1"/>
</dbReference>
<dbReference type="Pfam" id="PF19055">
    <property type="entry name" value="ABC2_membrane_7"/>
    <property type="match status" value="1"/>
</dbReference>
<feature type="transmembrane region" description="Helical" evidence="11">
    <location>
        <begin position="603"/>
        <end position="625"/>
    </location>
</feature>
<evidence type="ECO:0000256" key="2">
    <source>
        <dbReference type="ARBA" id="ARBA00006012"/>
    </source>
</evidence>
<sequence length="1446" mass="162921">MDPNLYKVGSLRRNNSSMWENRDDIFSRSSRDEDDEEALKWASLEKLPTYDRLRKGILTDFEGNNNNSIDLKNIGPDERKHLLNKILKNAEGANERFLLKLKERIDNVNIDIPTIEVRFENLSIEAASKIGGRMLPTIWNSTINMLESIFIGLHILPSRTVQTSILNDVSGIIKPKRMTLLLGPPGSGKTTLLLSLAGKLGSDLKTLGKVTFNGYEMNEFVAERTAAYISQYDLHIGEMTVRETLAFSAKCQGVGNRYAMLENLSRKEKEANIKPDPDIDLFMKAMIVDGNNPEATVDYILKILGLDICADTMVGDDMTRGISGGQKKRVTTGEMIVGPSRALFMDEISSGLDSSTTFQIVDSFRQSVHILGGTTVISLLQPAPETYDLFDDIILLSDGQIVYQGPRQHVLEFFETVGFKCPERKGVADFLQEVTSIKDQEQYWVRNNEPYRFVPVQEFTEAFRHFHVGKKLADDLTVPFDKSTSHPAALTKEKYGVSQKDLLMAVGRREFLLMKRNSFVYIFKTLQLLVQNFITMTVFLRTDMHKGSTTDGGIYLGALFFGVITLMFNGFAELSLTLAKLPVFFKQRDFLFYPAWVYALPQWILKVPISFLEVGVWVFLNYYVIGFDPDVGRLFKQYAILLAVNQMASGLFRFIAILGRNMVIASTFGTFGLLIILVMGGFIISKDDIKAWWIWGYWISPIMYAQNGITVNEFLGKSWKKILPGQSETLGVQILKSRGIFPEAKWYWIGLGALFGYVFLFNGLFTIALTYLNPFGKDRATLSEEALEEKNVNVTGEMSLRGNGSNLEDRNSSKRKGKSVNASSREIEILGRNQSKKGMVLPFVPLCITFDDMRYSVDMPQEMKAQGIQEDRLELLKGVSGAFRPGVLTALMGVSGAGKTTLMDVLAGRKTGGYIEGNISISGYPKKQETFARVSGYCEQTDIHSPHVTVHESLVYSAWLRLPSEVDSSQRKMFIEEVMLLVELTPLRDSLVGLPGVNGLSTEQRKRLTIAVELVANPSIIFMDEPTSGLDARAAAIVMRTVRNTVDTGRTVVCTIHQPSIDIFEAFDELFLMKRGGEEIYVGPLGHHSCHLIEYFEGVDGVQKITDGYNPATWMLEVTTPSQEQLLGVSFTDRYKGSDLLQRNKGLIKELSAPPPGSNDISFKTQFSQPIFIQFLACLWKQNLSYWRNPQYTAVRMGFTIFIALLFGTIFWDLGSKTGRQQDLLNAMGSMYAAVLFIGVQNSSSVQPVVAVERTVFYREKAAGMYSALPYALGQVVIEIPYVIVQSLVYGVIVYAMIGFEWTVAKFFWYMFFMFFTLLYFTYYGMMAVGLTPNHQIAAIISAAFYAIWNLFSGFLIPRTRIPGWWVWYYWICPVAWTLYGLVVSQFGDIHTTFNDSEETVSGYLRSYFGFKHDFVGVCAAVVIAFALLFSILFSFSIMRFNFQKR</sequence>
<evidence type="ECO:0000259" key="12">
    <source>
        <dbReference type="PROSITE" id="PS50893"/>
    </source>
</evidence>
<feature type="transmembrane region" description="Helical" evidence="11">
    <location>
        <begin position="1280"/>
        <end position="1300"/>
    </location>
</feature>
<evidence type="ECO:0000256" key="5">
    <source>
        <dbReference type="ARBA" id="ARBA00022737"/>
    </source>
</evidence>
<dbReference type="InterPro" id="IPR043926">
    <property type="entry name" value="ABCG_dom"/>
</dbReference>
<feature type="transmembrane region" description="Helical" evidence="11">
    <location>
        <begin position="1307"/>
        <end position="1325"/>
    </location>
</feature>
<organism evidence="13 14">
    <name type="scientific">Zostera marina</name>
    <name type="common">Eelgrass</name>
    <dbReference type="NCBI Taxonomy" id="29655"/>
    <lineage>
        <taxon>Eukaryota</taxon>
        <taxon>Viridiplantae</taxon>
        <taxon>Streptophyta</taxon>
        <taxon>Embryophyta</taxon>
        <taxon>Tracheophyta</taxon>
        <taxon>Spermatophyta</taxon>
        <taxon>Magnoliopsida</taxon>
        <taxon>Liliopsida</taxon>
        <taxon>Zosteraceae</taxon>
        <taxon>Zostera</taxon>
    </lineage>
</organism>
<name>A0A0K9PNE7_ZOSMR</name>
<feature type="transmembrane region" description="Helical" evidence="11">
    <location>
        <begin position="637"/>
        <end position="656"/>
    </location>
</feature>
<evidence type="ECO:0000256" key="7">
    <source>
        <dbReference type="ARBA" id="ARBA00022840"/>
    </source>
</evidence>
<dbReference type="OrthoDB" id="66620at2759"/>
<dbReference type="InterPro" id="IPR003439">
    <property type="entry name" value="ABC_transporter-like_ATP-bd"/>
</dbReference>
<accession>A0A0K9PNE7</accession>
<dbReference type="Pfam" id="PF00005">
    <property type="entry name" value="ABC_tran"/>
    <property type="match status" value="2"/>
</dbReference>
<dbReference type="PROSITE" id="PS50893">
    <property type="entry name" value="ABC_TRANSPORTER_2"/>
    <property type="match status" value="2"/>
</dbReference>
<evidence type="ECO:0000256" key="4">
    <source>
        <dbReference type="ARBA" id="ARBA00022692"/>
    </source>
</evidence>
<evidence type="ECO:0000256" key="3">
    <source>
        <dbReference type="ARBA" id="ARBA00022448"/>
    </source>
</evidence>
<dbReference type="InterPro" id="IPR003593">
    <property type="entry name" value="AAA+_ATPase"/>
</dbReference>
<feature type="transmembrane region" description="Helical" evidence="11">
    <location>
        <begin position="1415"/>
        <end position="1436"/>
    </location>
</feature>
<evidence type="ECO:0000313" key="13">
    <source>
        <dbReference type="EMBL" id="KMZ69742.1"/>
    </source>
</evidence>
<feature type="domain" description="ABC transporter" evidence="12">
    <location>
        <begin position="848"/>
        <end position="1100"/>
    </location>
</feature>
<keyword evidence="7" id="KW-0067">ATP-binding</keyword>
<dbReference type="PANTHER" id="PTHR48040:SF35">
    <property type="entry name" value="ABC TRANSPORTER G FAMILY MEMBER 39-LIKE"/>
    <property type="match status" value="1"/>
</dbReference>
<dbReference type="SMART" id="SM00382">
    <property type="entry name" value="AAA"/>
    <property type="match status" value="2"/>
</dbReference>
<feature type="region of interest" description="Disordered" evidence="10">
    <location>
        <begin position="797"/>
        <end position="821"/>
    </location>
</feature>
<keyword evidence="14" id="KW-1185">Reference proteome</keyword>
<dbReference type="InterPro" id="IPR034003">
    <property type="entry name" value="ABCG_PDR_2"/>
</dbReference>
<dbReference type="InterPro" id="IPR013525">
    <property type="entry name" value="ABC2_TM"/>
</dbReference>
<dbReference type="STRING" id="29655.A0A0K9PNE7"/>
<keyword evidence="5" id="KW-0677">Repeat</keyword>
<dbReference type="InterPro" id="IPR027417">
    <property type="entry name" value="P-loop_NTPase"/>
</dbReference>
<evidence type="ECO:0000313" key="14">
    <source>
        <dbReference type="Proteomes" id="UP000036987"/>
    </source>
</evidence>
<evidence type="ECO:0000256" key="9">
    <source>
        <dbReference type="ARBA" id="ARBA00023136"/>
    </source>
</evidence>
<reference evidence="14" key="1">
    <citation type="journal article" date="2016" name="Nature">
        <title>The genome of the seagrass Zostera marina reveals angiosperm adaptation to the sea.</title>
        <authorList>
            <person name="Olsen J.L."/>
            <person name="Rouze P."/>
            <person name="Verhelst B."/>
            <person name="Lin Y.-C."/>
            <person name="Bayer T."/>
            <person name="Collen J."/>
            <person name="Dattolo E."/>
            <person name="De Paoli E."/>
            <person name="Dittami S."/>
            <person name="Maumus F."/>
            <person name="Michel G."/>
            <person name="Kersting A."/>
            <person name="Lauritano C."/>
            <person name="Lohaus R."/>
            <person name="Toepel M."/>
            <person name="Tonon T."/>
            <person name="Vanneste K."/>
            <person name="Amirebrahimi M."/>
            <person name="Brakel J."/>
            <person name="Bostroem C."/>
            <person name="Chovatia M."/>
            <person name="Grimwood J."/>
            <person name="Jenkins J.W."/>
            <person name="Jueterbock A."/>
            <person name="Mraz A."/>
            <person name="Stam W.T."/>
            <person name="Tice H."/>
            <person name="Bornberg-Bauer E."/>
            <person name="Green P.J."/>
            <person name="Pearson G.A."/>
            <person name="Procaccini G."/>
            <person name="Duarte C.M."/>
            <person name="Schmutz J."/>
            <person name="Reusch T.B.H."/>
            <person name="Van de Peer Y."/>
        </authorList>
    </citation>
    <scope>NUCLEOTIDE SEQUENCE [LARGE SCALE GENOMIC DNA]</scope>
    <source>
        <strain evidence="14">cv. Finnish</strain>
    </source>
</reference>
<dbReference type="CDD" id="cd03233">
    <property type="entry name" value="ABCG_PDR_domain1"/>
    <property type="match status" value="1"/>
</dbReference>
<dbReference type="FunFam" id="3.40.50.300:FF:000179">
    <property type="entry name" value="ABC transporter G family member 34"/>
    <property type="match status" value="1"/>
</dbReference>
<comment type="subcellular location">
    <subcellularLocation>
        <location evidence="1">Membrane</location>
        <topology evidence="1">Multi-pass membrane protein</topology>
    </subcellularLocation>
</comment>
<dbReference type="Gene3D" id="3.40.50.300">
    <property type="entry name" value="P-loop containing nucleotide triphosphate hydrolases"/>
    <property type="match status" value="2"/>
</dbReference>
<dbReference type="PANTHER" id="PTHR48040">
    <property type="entry name" value="PLEIOTROPIC DRUG RESISTANCE PROTEIN 1-LIKE ISOFORM X1"/>
    <property type="match status" value="1"/>
</dbReference>
<feature type="transmembrane region" description="Helical" evidence="11">
    <location>
        <begin position="746"/>
        <end position="772"/>
    </location>
</feature>
<dbReference type="SUPFAM" id="SSF52540">
    <property type="entry name" value="P-loop containing nucleoside triphosphate hydrolases"/>
    <property type="match status" value="3"/>
</dbReference>
<dbReference type="GO" id="GO:0016887">
    <property type="term" value="F:ATP hydrolysis activity"/>
    <property type="evidence" value="ECO:0007669"/>
    <property type="project" value="InterPro"/>
</dbReference>
<evidence type="ECO:0000256" key="1">
    <source>
        <dbReference type="ARBA" id="ARBA00004141"/>
    </source>
</evidence>
<keyword evidence="4 11" id="KW-0812">Transmembrane</keyword>
<dbReference type="EMBL" id="LFYR01000753">
    <property type="protein sequence ID" value="KMZ69742.1"/>
    <property type="molecule type" value="Genomic_DNA"/>
</dbReference>
<dbReference type="Pfam" id="PF01061">
    <property type="entry name" value="ABC2_membrane"/>
    <property type="match status" value="2"/>
</dbReference>
<proteinExistence type="inferred from homology"/>
<keyword evidence="9 11" id="KW-0472">Membrane</keyword>
<feature type="transmembrane region" description="Helical" evidence="11">
    <location>
        <begin position="519"/>
        <end position="540"/>
    </location>
</feature>
<dbReference type="InterPro" id="IPR034001">
    <property type="entry name" value="ABCG_PDR_1"/>
</dbReference>